<dbReference type="PANTHER" id="PTHR18919:SF107">
    <property type="entry name" value="ACETYL-COA ACETYLTRANSFERASE, CYTOSOLIC"/>
    <property type="match status" value="1"/>
</dbReference>
<dbReference type="EC" id="2.3.1.9" evidence="2"/>
<name>D3FBI1_CONWI</name>
<evidence type="ECO:0000256" key="3">
    <source>
        <dbReference type="ARBA" id="ARBA00022679"/>
    </source>
</evidence>
<dbReference type="HOGENOM" id="CLU_031026_2_2_11"/>
<feature type="active site" description="Proton acceptor" evidence="7">
    <location>
        <position position="397"/>
    </location>
</feature>
<dbReference type="InterPro" id="IPR020615">
    <property type="entry name" value="Thiolase_acyl_enz_int_AS"/>
</dbReference>
<feature type="active site" description="Proton acceptor" evidence="7">
    <location>
        <position position="366"/>
    </location>
</feature>
<keyword evidence="12" id="KW-1185">Reference proteome</keyword>
<dbReference type="InterPro" id="IPR002155">
    <property type="entry name" value="Thiolase"/>
</dbReference>
<feature type="domain" description="Thiolase C-terminal" evidence="10">
    <location>
        <begin position="286"/>
        <end position="410"/>
    </location>
</feature>
<dbReference type="Pfam" id="PF02803">
    <property type="entry name" value="Thiolase_C"/>
    <property type="match status" value="1"/>
</dbReference>
<reference evidence="11 12" key="1">
    <citation type="journal article" date="2010" name="Stand. Genomic Sci.">
        <title>Complete genome sequence of Conexibacter woesei type strain (ID131577).</title>
        <authorList>
            <person name="Pukall R."/>
            <person name="Lapidus A."/>
            <person name="Glavina Del Rio T."/>
            <person name="Copeland A."/>
            <person name="Tice H."/>
            <person name="Cheng J.-F."/>
            <person name="Lucas S."/>
            <person name="Chen F."/>
            <person name="Nolan M."/>
            <person name="Bruce D."/>
            <person name="Goodwin L."/>
            <person name="Pitluck S."/>
            <person name="Mavromatis K."/>
            <person name="Ivanova N."/>
            <person name="Ovchinnikova G."/>
            <person name="Pati A."/>
            <person name="Chen A."/>
            <person name="Palaniappan K."/>
            <person name="Land M."/>
            <person name="Hauser L."/>
            <person name="Chang Y.-J."/>
            <person name="Jeffries C.D."/>
            <person name="Chain P."/>
            <person name="Meincke L."/>
            <person name="Sims D."/>
            <person name="Brettin T."/>
            <person name="Detter J.C."/>
            <person name="Rohde M."/>
            <person name="Goeker M."/>
            <person name="Bristow J."/>
            <person name="Eisen J.A."/>
            <person name="Markowitz V."/>
            <person name="Kyrpides N.C."/>
            <person name="Klenk H.-P."/>
            <person name="Hugenholtz P."/>
        </authorList>
    </citation>
    <scope>NUCLEOTIDE SEQUENCE [LARGE SCALE GENOMIC DNA]</scope>
    <source>
        <strain evidence="12">DSM 14684 / CIP 108061 / JCM 11494 / NBRC 100937 / ID131577</strain>
    </source>
</reference>
<evidence type="ECO:0000313" key="11">
    <source>
        <dbReference type="EMBL" id="ADB49350.1"/>
    </source>
</evidence>
<dbReference type="CDD" id="cd00751">
    <property type="entry name" value="thiolase"/>
    <property type="match status" value="1"/>
</dbReference>
<dbReference type="NCBIfam" id="TIGR01930">
    <property type="entry name" value="AcCoA-C-Actrans"/>
    <property type="match status" value="1"/>
</dbReference>
<gene>
    <name evidence="11" type="ordered locus">Cwoe_0917</name>
</gene>
<comment type="similarity">
    <text evidence="1 8">Belongs to the thiolase-like superfamily. Thiolase family.</text>
</comment>
<dbReference type="PROSITE" id="PS00098">
    <property type="entry name" value="THIOLASE_1"/>
    <property type="match status" value="1"/>
</dbReference>
<evidence type="ECO:0000259" key="10">
    <source>
        <dbReference type="Pfam" id="PF02803"/>
    </source>
</evidence>
<dbReference type="OrthoDB" id="1402717at2"/>
<accession>D3FBI1</accession>
<dbReference type="Pfam" id="PF00108">
    <property type="entry name" value="Thiolase_N"/>
    <property type="match status" value="1"/>
</dbReference>
<evidence type="ECO:0000256" key="6">
    <source>
        <dbReference type="ARBA" id="ARBA00040529"/>
    </source>
</evidence>
<dbReference type="EMBL" id="CP001854">
    <property type="protein sequence ID" value="ADB49350.1"/>
    <property type="molecule type" value="Genomic_DNA"/>
</dbReference>
<organism evidence="11 12">
    <name type="scientific">Conexibacter woesei (strain DSM 14684 / CCUG 47730 / CIP 108061 / JCM 11494 / NBRC 100937 / ID131577)</name>
    <dbReference type="NCBI Taxonomy" id="469383"/>
    <lineage>
        <taxon>Bacteria</taxon>
        <taxon>Bacillati</taxon>
        <taxon>Actinomycetota</taxon>
        <taxon>Thermoleophilia</taxon>
        <taxon>Solirubrobacterales</taxon>
        <taxon>Conexibacteraceae</taxon>
        <taxon>Conexibacter</taxon>
    </lineage>
</organism>
<dbReference type="InterPro" id="IPR020616">
    <property type="entry name" value="Thiolase_N"/>
</dbReference>
<dbReference type="PROSITE" id="PS00099">
    <property type="entry name" value="THIOLASE_3"/>
    <property type="match status" value="1"/>
</dbReference>
<evidence type="ECO:0000256" key="4">
    <source>
        <dbReference type="ARBA" id="ARBA00023315"/>
    </source>
</evidence>
<dbReference type="InterPro" id="IPR020613">
    <property type="entry name" value="Thiolase_CS"/>
</dbReference>
<feature type="active site" description="Acyl-thioester intermediate" evidence="7">
    <location>
        <position position="96"/>
    </location>
</feature>
<evidence type="ECO:0000256" key="7">
    <source>
        <dbReference type="PIRSR" id="PIRSR000429-1"/>
    </source>
</evidence>
<dbReference type="PANTHER" id="PTHR18919">
    <property type="entry name" value="ACETYL-COA C-ACYLTRANSFERASE"/>
    <property type="match status" value="1"/>
</dbReference>
<evidence type="ECO:0000259" key="9">
    <source>
        <dbReference type="Pfam" id="PF00108"/>
    </source>
</evidence>
<evidence type="ECO:0000313" key="12">
    <source>
        <dbReference type="Proteomes" id="UP000008229"/>
    </source>
</evidence>
<dbReference type="PIRSF" id="PIRSF000429">
    <property type="entry name" value="Ac-CoA_Ac_transf"/>
    <property type="match status" value="1"/>
</dbReference>
<dbReference type="GO" id="GO:0003985">
    <property type="term" value="F:acetyl-CoA C-acetyltransferase activity"/>
    <property type="evidence" value="ECO:0007669"/>
    <property type="project" value="UniProtKB-EC"/>
</dbReference>
<proteinExistence type="inferred from homology"/>
<dbReference type="AlphaFoldDB" id="D3FBI1"/>
<protein>
    <recommendedName>
        <fullName evidence="6">Probable acetyl-CoA acetyltransferase</fullName>
        <ecNumber evidence="2">2.3.1.9</ecNumber>
    </recommendedName>
    <alternativeName>
        <fullName evidence="5">Acetoacetyl-CoA thiolase</fullName>
    </alternativeName>
</protein>
<keyword evidence="4 8" id="KW-0012">Acyltransferase</keyword>
<sequence>MASFSTPGTEAWIVEAVRTPIGRLGGTLAAARPDDLAAHAVAAAVARAGVPGEVIEDVVLGCANQAGEDNRDVARMAALLAGLPESVGGTTVNRLCGSGLDAVAYAARALMCGDGDLFVAGGVESMSRAPWAVAKPAKGFATGPATMHDTSLGWRFVNPRMEALGHTDALGITAENLVAEQPATITREAQDRFALGSHERALAAQAAGRFDGELTPVTVHERRGERVVASDEGPRADTSLERLAQLRPAFLRDGGTVTAGNSSSLNDGAAALVLASSQAAREHGLRPLARIRALATAGVAPRTMGIGPVPATEKALRRAGIGLADVGLIELNEAFAAQALAVLHAWGLDADDARVNVNGGAIALGHPLGCSGARLLTTLVHELQRREDVRYGLATMCIGVGQGIAVVVERGD</sequence>
<evidence type="ECO:0000256" key="5">
    <source>
        <dbReference type="ARBA" id="ARBA00030755"/>
    </source>
</evidence>
<dbReference type="Proteomes" id="UP000008229">
    <property type="component" value="Chromosome"/>
</dbReference>
<dbReference type="InterPro" id="IPR016039">
    <property type="entry name" value="Thiolase-like"/>
</dbReference>
<evidence type="ECO:0000256" key="8">
    <source>
        <dbReference type="RuleBase" id="RU003557"/>
    </source>
</evidence>
<dbReference type="eggNOG" id="COG0183">
    <property type="taxonomic scope" value="Bacteria"/>
</dbReference>
<evidence type="ECO:0000256" key="1">
    <source>
        <dbReference type="ARBA" id="ARBA00010982"/>
    </source>
</evidence>
<dbReference type="InterPro" id="IPR020610">
    <property type="entry name" value="Thiolase_AS"/>
</dbReference>
<dbReference type="PROSITE" id="PS00737">
    <property type="entry name" value="THIOLASE_2"/>
    <property type="match status" value="1"/>
</dbReference>
<dbReference type="RefSeq" id="WP_012932403.1">
    <property type="nucleotide sequence ID" value="NC_013739.1"/>
</dbReference>
<dbReference type="STRING" id="469383.Cwoe_0917"/>
<reference evidence="12" key="2">
    <citation type="submission" date="2010-01" db="EMBL/GenBank/DDBJ databases">
        <title>The complete genome of Conexibacter woesei DSM 14684.</title>
        <authorList>
            <consortium name="US DOE Joint Genome Institute (JGI-PGF)"/>
            <person name="Lucas S."/>
            <person name="Copeland A."/>
            <person name="Lapidus A."/>
            <person name="Glavina del Rio T."/>
            <person name="Dalin E."/>
            <person name="Tice H."/>
            <person name="Bruce D."/>
            <person name="Goodwin L."/>
            <person name="Pitluck S."/>
            <person name="Kyrpides N."/>
            <person name="Mavromatis K."/>
            <person name="Ivanova N."/>
            <person name="Mikhailova N."/>
            <person name="Chertkov O."/>
            <person name="Brettin T."/>
            <person name="Detter J.C."/>
            <person name="Han C."/>
            <person name="Larimer F."/>
            <person name="Land M."/>
            <person name="Hauser L."/>
            <person name="Markowitz V."/>
            <person name="Cheng J.-F."/>
            <person name="Hugenholtz P."/>
            <person name="Woyke T."/>
            <person name="Wu D."/>
            <person name="Pukall R."/>
            <person name="Steenblock K."/>
            <person name="Schneider S."/>
            <person name="Klenk H.-P."/>
            <person name="Eisen J.A."/>
        </authorList>
    </citation>
    <scope>NUCLEOTIDE SEQUENCE [LARGE SCALE GENOMIC DNA]</scope>
    <source>
        <strain evidence="12">DSM 14684 / CIP 108061 / JCM 11494 / NBRC 100937 / ID131577</strain>
    </source>
</reference>
<dbReference type="FunFam" id="3.40.47.10:FF:000010">
    <property type="entry name" value="Acetyl-CoA acetyltransferase (Thiolase)"/>
    <property type="match status" value="1"/>
</dbReference>
<keyword evidence="3 8" id="KW-0808">Transferase</keyword>
<dbReference type="KEGG" id="cwo:Cwoe_0917"/>
<dbReference type="SUPFAM" id="SSF53901">
    <property type="entry name" value="Thiolase-like"/>
    <property type="match status" value="2"/>
</dbReference>
<evidence type="ECO:0000256" key="2">
    <source>
        <dbReference type="ARBA" id="ARBA00012705"/>
    </source>
</evidence>
<dbReference type="Gene3D" id="3.40.47.10">
    <property type="match status" value="1"/>
</dbReference>
<dbReference type="InterPro" id="IPR020617">
    <property type="entry name" value="Thiolase_C"/>
</dbReference>
<feature type="domain" description="Thiolase N-terminal" evidence="9">
    <location>
        <begin position="12"/>
        <end position="277"/>
    </location>
</feature>